<comment type="caution">
    <text evidence="1">The sequence shown here is derived from an EMBL/GenBank/DDBJ whole genome shotgun (WGS) entry which is preliminary data.</text>
</comment>
<accession>A0A7Y0F064</accession>
<name>A0A7Y0F064_9BIFI</name>
<dbReference type="AlphaFoldDB" id="A0A7Y0F064"/>
<proteinExistence type="predicted"/>
<evidence type="ECO:0008006" key="3">
    <source>
        <dbReference type="Google" id="ProtNLM"/>
    </source>
</evidence>
<protein>
    <recommendedName>
        <fullName evidence="3">Ribbon-helix-helix protein CopG domain-containing protein</fullName>
    </recommendedName>
</protein>
<evidence type="ECO:0000313" key="1">
    <source>
        <dbReference type="EMBL" id="NMM99373.1"/>
    </source>
</evidence>
<keyword evidence="2" id="KW-1185">Reference proteome</keyword>
<dbReference type="EMBL" id="JAAIIG010000024">
    <property type="protein sequence ID" value="NMM99373.1"/>
    <property type="molecule type" value="Genomic_DNA"/>
</dbReference>
<dbReference type="Proteomes" id="UP000543419">
    <property type="component" value="Unassembled WGS sequence"/>
</dbReference>
<gene>
    <name evidence="1" type="ORF">G1C97_2333</name>
</gene>
<organism evidence="1 2">
    <name type="scientific">Bifidobacterium olomucense</name>
    <dbReference type="NCBI Taxonomy" id="2675324"/>
    <lineage>
        <taxon>Bacteria</taxon>
        <taxon>Bacillati</taxon>
        <taxon>Actinomycetota</taxon>
        <taxon>Actinomycetes</taxon>
        <taxon>Bifidobacteriales</taxon>
        <taxon>Bifidobacteriaceae</taxon>
        <taxon>Bifidobacterium</taxon>
    </lineage>
</organism>
<evidence type="ECO:0000313" key="2">
    <source>
        <dbReference type="Proteomes" id="UP000543419"/>
    </source>
</evidence>
<sequence>MIVKAEDFFKRRVCITLTETQIGMLDNLVYADKRINSRASRSTVIARLIDSAVPQVPAELEL</sequence>
<dbReference type="RefSeq" id="WP_169241923.1">
    <property type="nucleotide sequence ID" value="NZ_JAAIIG010000024.1"/>
</dbReference>
<reference evidence="1 2" key="1">
    <citation type="submission" date="2020-02" db="EMBL/GenBank/DDBJ databases">
        <title>Characterization of phylogenetic diversity of novel bifidobacterial species isolated in Czech ZOOs.</title>
        <authorList>
            <person name="Lugli G.A."/>
            <person name="Vera N.B."/>
            <person name="Ventura M."/>
        </authorList>
    </citation>
    <scope>NUCLEOTIDE SEQUENCE [LARGE SCALE GENOMIC DNA]</scope>
    <source>
        <strain evidence="1 2">DSM 109959</strain>
    </source>
</reference>